<keyword evidence="2" id="KW-1185">Reference proteome</keyword>
<accession>A0A6A6X568</accession>
<sequence>MAGGGRAPCLVCRRVWIRARECGTLCGRGPRGGDLGGWRRGVWDGQVRVHPKACRVRRLGAFKGARRHWCLAGGGVVAARRTVTGGKAVEGRRP</sequence>
<name>A0A6A6X568_9PLEO</name>
<dbReference type="Proteomes" id="UP000799757">
    <property type="component" value="Unassembled WGS sequence"/>
</dbReference>
<evidence type="ECO:0000313" key="2">
    <source>
        <dbReference type="Proteomes" id="UP000799757"/>
    </source>
</evidence>
<evidence type="ECO:0000313" key="1">
    <source>
        <dbReference type="EMBL" id="KAF2791067.1"/>
    </source>
</evidence>
<reference evidence="1" key="1">
    <citation type="journal article" date="2020" name="Stud. Mycol.">
        <title>101 Dothideomycetes genomes: a test case for predicting lifestyles and emergence of pathogens.</title>
        <authorList>
            <person name="Haridas S."/>
            <person name="Albert R."/>
            <person name="Binder M."/>
            <person name="Bloem J."/>
            <person name="Labutti K."/>
            <person name="Salamov A."/>
            <person name="Andreopoulos B."/>
            <person name="Baker S."/>
            <person name="Barry K."/>
            <person name="Bills G."/>
            <person name="Bluhm B."/>
            <person name="Cannon C."/>
            <person name="Castanera R."/>
            <person name="Culley D."/>
            <person name="Daum C."/>
            <person name="Ezra D."/>
            <person name="Gonzalez J."/>
            <person name="Henrissat B."/>
            <person name="Kuo A."/>
            <person name="Liang C."/>
            <person name="Lipzen A."/>
            <person name="Lutzoni F."/>
            <person name="Magnuson J."/>
            <person name="Mondo S."/>
            <person name="Nolan M."/>
            <person name="Ohm R."/>
            <person name="Pangilinan J."/>
            <person name="Park H.-J."/>
            <person name="Ramirez L."/>
            <person name="Alfaro M."/>
            <person name="Sun H."/>
            <person name="Tritt A."/>
            <person name="Yoshinaga Y."/>
            <person name="Zwiers L.-H."/>
            <person name="Turgeon B."/>
            <person name="Goodwin S."/>
            <person name="Spatafora J."/>
            <person name="Crous P."/>
            <person name="Grigoriev I."/>
        </authorList>
    </citation>
    <scope>NUCLEOTIDE SEQUENCE</scope>
    <source>
        <strain evidence="1">CBS 109.77</strain>
    </source>
</reference>
<protein>
    <submittedName>
        <fullName evidence="1">Uncharacterized protein</fullName>
    </submittedName>
</protein>
<gene>
    <name evidence="1" type="ORF">K505DRAFT_72193</name>
</gene>
<proteinExistence type="predicted"/>
<organism evidence="1 2">
    <name type="scientific">Melanomma pulvis-pyrius CBS 109.77</name>
    <dbReference type="NCBI Taxonomy" id="1314802"/>
    <lineage>
        <taxon>Eukaryota</taxon>
        <taxon>Fungi</taxon>
        <taxon>Dikarya</taxon>
        <taxon>Ascomycota</taxon>
        <taxon>Pezizomycotina</taxon>
        <taxon>Dothideomycetes</taxon>
        <taxon>Pleosporomycetidae</taxon>
        <taxon>Pleosporales</taxon>
        <taxon>Melanommataceae</taxon>
        <taxon>Melanomma</taxon>
    </lineage>
</organism>
<dbReference type="AlphaFoldDB" id="A0A6A6X568"/>
<dbReference type="EMBL" id="MU002039">
    <property type="protein sequence ID" value="KAF2791067.1"/>
    <property type="molecule type" value="Genomic_DNA"/>
</dbReference>